<dbReference type="EMBL" id="JASJOS010000013">
    <property type="protein sequence ID" value="MDJ1484103.1"/>
    <property type="molecule type" value="Genomic_DNA"/>
</dbReference>
<keyword evidence="4" id="KW-1185">Reference proteome</keyword>
<evidence type="ECO:0000256" key="1">
    <source>
        <dbReference type="SAM" id="Phobius"/>
    </source>
</evidence>
<dbReference type="EMBL" id="JASJOT010000019">
    <property type="protein sequence ID" value="MDJ1496054.1"/>
    <property type="molecule type" value="Genomic_DNA"/>
</dbReference>
<feature type="transmembrane region" description="Helical" evidence="1">
    <location>
        <begin position="129"/>
        <end position="149"/>
    </location>
</feature>
<dbReference type="Proteomes" id="UP001228581">
    <property type="component" value="Unassembled WGS sequence"/>
</dbReference>
<sequence length="158" mass="18744">MNTRFLFPHSFKLVGWILLIPALALLVLLYFFQVDLPLIELPVLSLIEYHDDKTTFFNWTYKNELNDEIIAATFIIGAILVAFSKEKIEDEFISKLRLESLLWATYINYALLLLSILFIYEAAFFDVMIWNMFTLLIIFLLRYHIILYFSAKVSYHEK</sequence>
<keyword evidence="1" id="KW-0812">Transmembrane</keyword>
<keyword evidence="1" id="KW-0472">Membrane</keyword>
<proteinExistence type="predicted"/>
<accession>A0AAE3QX54</accession>
<reference evidence="2 4" key="1">
    <citation type="submission" date="2023-05" db="EMBL/GenBank/DDBJ databases">
        <authorList>
            <person name="Zhang X."/>
        </authorList>
    </citation>
    <scope>NUCLEOTIDE SEQUENCE</scope>
    <source>
        <strain evidence="3 4">DM2B3-1</strain>
        <strain evidence="2">YF14B1</strain>
    </source>
</reference>
<feature type="transmembrane region" description="Helical" evidence="1">
    <location>
        <begin position="100"/>
        <end position="123"/>
    </location>
</feature>
<evidence type="ECO:0000313" key="4">
    <source>
        <dbReference type="Proteomes" id="UP001228581"/>
    </source>
</evidence>
<name>A0AAE3QX54_9BACT</name>
<evidence type="ECO:0000313" key="3">
    <source>
        <dbReference type="EMBL" id="MDJ1496054.1"/>
    </source>
</evidence>
<keyword evidence="1" id="KW-1133">Transmembrane helix</keyword>
<evidence type="ECO:0000313" key="5">
    <source>
        <dbReference type="Proteomes" id="UP001241110"/>
    </source>
</evidence>
<comment type="caution">
    <text evidence="2">The sequence shown here is derived from an EMBL/GenBank/DDBJ whole genome shotgun (WGS) entry which is preliminary data.</text>
</comment>
<dbReference type="Proteomes" id="UP001241110">
    <property type="component" value="Unassembled WGS sequence"/>
</dbReference>
<dbReference type="AlphaFoldDB" id="A0AAE3QX54"/>
<organism evidence="2 5">
    <name type="scientific">Xanthocytophaga flava</name>
    <dbReference type="NCBI Taxonomy" id="3048013"/>
    <lineage>
        <taxon>Bacteria</taxon>
        <taxon>Pseudomonadati</taxon>
        <taxon>Bacteroidota</taxon>
        <taxon>Cytophagia</taxon>
        <taxon>Cytophagales</taxon>
        <taxon>Rhodocytophagaceae</taxon>
        <taxon>Xanthocytophaga</taxon>
    </lineage>
</organism>
<evidence type="ECO:0000313" key="2">
    <source>
        <dbReference type="EMBL" id="MDJ1484103.1"/>
    </source>
</evidence>
<feature type="transmembrane region" description="Helical" evidence="1">
    <location>
        <begin position="12"/>
        <end position="32"/>
    </location>
</feature>
<protein>
    <submittedName>
        <fullName evidence="2">Uncharacterized protein</fullName>
    </submittedName>
</protein>
<gene>
    <name evidence="2" type="ORF">QNI16_26635</name>
    <name evidence="3" type="ORF">QNI19_24170</name>
</gene>
<feature type="transmembrane region" description="Helical" evidence="1">
    <location>
        <begin position="69"/>
        <end position="88"/>
    </location>
</feature>
<dbReference type="RefSeq" id="WP_313984936.1">
    <property type="nucleotide sequence ID" value="NZ_JASJOS010000013.1"/>
</dbReference>